<evidence type="ECO:0000256" key="14">
    <source>
        <dbReference type="RuleBase" id="RU000578"/>
    </source>
</evidence>
<dbReference type="KEGG" id="eke:EK0264_09410"/>
<dbReference type="PANTHER" id="PTHR32182:SF0">
    <property type="entry name" value="DNA REPLICATION AND REPAIR PROTEIN RECF"/>
    <property type="match status" value="1"/>
</dbReference>
<evidence type="ECO:0000313" key="17">
    <source>
        <dbReference type="Proteomes" id="UP000463857"/>
    </source>
</evidence>
<evidence type="ECO:0000256" key="11">
    <source>
        <dbReference type="ARBA" id="ARBA00023236"/>
    </source>
</evidence>
<comment type="similarity">
    <text evidence="2 13 14">Belongs to the RecF family.</text>
</comment>
<dbReference type="NCBIfam" id="TIGR00611">
    <property type="entry name" value="recf"/>
    <property type="match status" value="1"/>
</dbReference>
<dbReference type="GO" id="GO:0009432">
    <property type="term" value="P:SOS response"/>
    <property type="evidence" value="ECO:0007669"/>
    <property type="project" value="UniProtKB-UniRule"/>
</dbReference>
<dbReference type="GO" id="GO:0005524">
    <property type="term" value="F:ATP binding"/>
    <property type="evidence" value="ECO:0007669"/>
    <property type="project" value="UniProtKB-UniRule"/>
</dbReference>
<keyword evidence="7 13" id="KW-0227">DNA damage</keyword>
<keyword evidence="17" id="KW-1185">Reference proteome</keyword>
<accession>A0A7L4YMV1</accession>
<evidence type="ECO:0000256" key="13">
    <source>
        <dbReference type="HAMAP-Rule" id="MF_00365"/>
    </source>
</evidence>
<dbReference type="GO" id="GO:0003697">
    <property type="term" value="F:single-stranded DNA binding"/>
    <property type="evidence" value="ECO:0007669"/>
    <property type="project" value="UniProtKB-UniRule"/>
</dbReference>
<dbReference type="InterPro" id="IPR001238">
    <property type="entry name" value="DNA-binding_RecF"/>
</dbReference>
<keyword evidence="5 13" id="KW-0235">DNA replication</keyword>
<keyword evidence="8 13" id="KW-0067">ATP-binding</keyword>
<dbReference type="PROSITE" id="PS00618">
    <property type="entry name" value="RECF_2"/>
    <property type="match status" value="1"/>
</dbReference>
<keyword evidence="6 13" id="KW-0547">Nucleotide-binding</keyword>
<comment type="function">
    <text evidence="12 13 14">The RecF protein is involved in DNA metabolism; it is required for DNA replication and normal SOS inducibility. RecF binds preferentially to single-stranded, linear DNA. It also seems to bind ATP.</text>
</comment>
<evidence type="ECO:0000256" key="8">
    <source>
        <dbReference type="ARBA" id="ARBA00022840"/>
    </source>
</evidence>
<evidence type="ECO:0000256" key="12">
    <source>
        <dbReference type="ARBA" id="ARBA00025401"/>
    </source>
</evidence>
<dbReference type="EMBL" id="CP047156">
    <property type="protein sequence ID" value="QHC00476.1"/>
    <property type="molecule type" value="Genomic_DNA"/>
</dbReference>
<dbReference type="GO" id="GO:0006302">
    <property type="term" value="P:double-strand break repair"/>
    <property type="evidence" value="ECO:0007669"/>
    <property type="project" value="TreeGrafter"/>
</dbReference>
<dbReference type="InterPro" id="IPR027417">
    <property type="entry name" value="P-loop_NTPase"/>
</dbReference>
<evidence type="ECO:0000256" key="5">
    <source>
        <dbReference type="ARBA" id="ARBA00022705"/>
    </source>
</evidence>
<evidence type="ECO:0000256" key="4">
    <source>
        <dbReference type="ARBA" id="ARBA00022490"/>
    </source>
</evidence>
<dbReference type="SUPFAM" id="SSF52540">
    <property type="entry name" value="P-loop containing nucleoside triphosphate hydrolases"/>
    <property type="match status" value="1"/>
</dbReference>
<dbReference type="GO" id="GO:0006260">
    <property type="term" value="P:DNA replication"/>
    <property type="evidence" value="ECO:0007669"/>
    <property type="project" value="UniProtKB-UniRule"/>
</dbReference>
<evidence type="ECO:0000256" key="3">
    <source>
        <dbReference type="ARBA" id="ARBA00020170"/>
    </source>
</evidence>
<sequence length="389" mass="42562">MRLSRLQVIDFRNYAQAELELQAGPTVLVGSNGQGKTNIVEAIGYLSTLGSHRVASDQPLIRRGAERAVIRAIVLNDDRELSVELEITAGKANRARIGRAPVGRTKDVIGIVRSVLFAPEDLSLVKGDPSDRRRFLDELLVQRYPRYAGVRSDYERVRAQRNALLRTAGMARRAGKSGDLSTLDAWDEHLIAHGAALLHGRLELVHDLSPHFQTAYAAISGSADDVAMRYRTLAEDVRADADDVDDPQAPEEEIGVPDIEELSALMRTRLAAMRAKEVERGMTLVGPHRDELLLRLDDFPAKGYASHGQSWSIALALRLAAYELLRAEGAEPILLLDDVFAELDAKRRAYLSEVAKAAEQTIITAAVEADVPDGLEATTHRVTAGTIAS</sequence>
<dbReference type="Pfam" id="PF02463">
    <property type="entry name" value="SMC_N"/>
    <property type="match status" value="1"/>
</dbReference>
<evidence type="ECO:0000313" key="16">
    <source>
        <dbReference type="EMBL" id="QHC00476.1"/>
    </source>
</evidence>
<dbReference type="Gene3D" id="3.40.50.300">
    <property type="entry name" value="P-loop containing nucleotide triphosphate hydrolases"/>
    <property type="match status" value="1"/>
</dbReference>
<dbReference type="GO" id="GO:0000731">
    <property type="term" value="P:DNA synthesis involved in DNA repair"/>
    <property type="evidence" value="ECO:0007669"/>
    <property type="project" value="TreeGrafter"/>
</dbReference>
<dbReference type="Gene3D" id="1.20.1050.90">
    <property type="entry name" value="RecF/RecN/SMC, N-terminal domain"/>
    <property type="match status" value="1"/>
</dbReference>
<feature type="binding site" evidence="13">
    <location>
        <begin position="30"/>
        <end position="37"/>
    </location>
    <ligand>
        <name>ATP</name>
        <dbReference type="ChEBI" id="CHEBI:30616"/>
    </ligand>
</feature>
<evidence type="ECO:0000256" key="2">
    <source>
        <dbReference type="ARBA" id="ARBA00008016"/>
    </source>
</evidence>
<dbReference type="FunCoup" id="A0A7L4YMV1">
    <property type="interactions" value="13"/>
</dbReference>
<comment type="subcellular location">
    <subcellularLocation>
        <location evidence="1 13 14">Cytoplasm</location>
    </subcellularLocation>
</comment>
<keyword evidence="4 13" id="KW-0963">Cytoplasm</keyword>
<dbReference type="OrthoDB" id="9803889at2"/>
<name>A0A7L4YMV1_9ACTN</name>
<dbReference type="RefSeq" id="WP_159544998.1">
    <property type="nucleotide sequence ID" value="NZ_CP047156.1"/>
</dbReference>
<protein>
    <recommendedName>
        <fullName evidence="3 13">DNA replication and repair protein RecF</fullName>
    </recommendedName>
</protein>
<feature type="domain" description="RecF/RecN/SMC N-terminal" evidence="15">
    <location>
        <begin position="3"/>
        <end position="366"/>
    </location>
</feature>
<dbReference type="CDD" id="cd03242">
    <property type="entry name" value="ABC_RecF"/>
    <property type="match status" value="1"/>
</dbReference>
<dbReference type="AlphaFoldDB" id="A0A7L4YMV1"/>
<gene>
    <name evidence="13 16" type="primary">recF</name>
    <name evidence="16" type="ORF">EK0264_09410</name>
</gene>
<evidence type="ECO:0000256" key="1">
    <source>
        <dbReference type="ARBA" id="ARBA00004496"/>
    </source>
</evidence>
<evidence type="ECO:0000256" key="10">
    <source>
        <dbReference type="ARBA" id="ARBA00023204"/>
    </source>
</evidence>
<proteinExistence type="inferred from homology"/>
<dbReference type="PANTHER" id="PTHR32182">
    <property type="entry name" value="DNA REPLICATION AND REPAIR PROTEIN RECF"/>
    <property type="match status" value="1"/>
</dbReference>
<keyword evidence="10 13" id="KW-0234">DNA repair</keyword>
<evidence type="ECO:0000259" key="15">
    <source>
        <dbReference type="Pfam" id="PF02463"/>
    </source>
</evidence>
<dbReference type="InParanoid" id="A0A7L4YMV1"/>
<dbReference type="HAMAP" id="MF_00365">
    <property type="entry name" value="RecF"/>
    <property type="match status" value="1"/>
</dbReference>
<reference evidence="16 17" key="1">
    <citation type="journal article" date="2018" name="Int. J. Syst. Evol. Microbiol.">
        <title>Epidermidibacterium keratini gen. nov., sp. nov., a member of the family Sporichthyaceae, isolated from keratin epidermis.</title>
        <authorList>
            <person name="Lee D.G."/>
            <person name="Trujillo M.E."/>
            <person name="Kang S."/>
            <person name="Nam J.J."/>
            <person name="Kim Y.J."/>
        </authorList>
    </citation>
    <scope>NUCLEOTIDE SEQUENCE [LARGE SCALE GENOMIC DNA]</scope>
    <source>
        <strain evidence="16 17">EPI-7</strain>
    </source>
</reference>
<dbReference type="Proteomes" id="UP000463857">
    <property type="component" value="Chromosome"/>
</dbReference>
<organism evidence="16 17">
    <name type="scientific">Epidermidibacterium keratini</name>
    <dbReference type="NCBI Taxonomy" id="1891644"/>
    <lineage>
        <taxon>Bacteria</taxon>
        <taxon>Bacillati</taxon>
        <taxon>Actinomycetota</taxon>
        <taxon>Actinomycetes</taxon>
        <taxon>Sporichthyales</taxon>
        <taxon>Sporichthyaceae</taxon>
        <taxon>Epidermidibacterium</taxon>
    </lineage>
</organism>
<keyword evidence="11 13" id="KW-0742">SOS response</keyword>
<dbReference type="InterPro" id="IPR003395">
    <property type="entry name" value="RecF/RecN/SMC_N"/>
</dbReference>
<dbReference type="InterPro" id="IPR042174">
    <property type="entry name" value="RecF_2"/>
</dbReference>
<dbReference type="PROSITE" id="PS00617">
    <property type="entry name" value="RECF_1"/>
    <property type="match status" value="1"/>
</dbReference>
<dbReference type="InterPro" id="IPR018078">
    <property type="entry name" value="DNA-binding_RecF_CS"/>
</dbReference>
<dbReference type="GO" id="GO:0005737">
    <property type="term" value="C:cytoplasm"/>
    <property type="evidence" value="ECO:0007669"/>
    <property type="project" value="UniProtKB-SubCell"/>
</dbReference>
<evidence type="ECO:0000256" key="6">
    <source>
        <dbReference type="ARBA" id="ARBA00022741"/>
    </source>
</evidence>
<evidence type="ECO:0000256" key="7">
    <source>
        <dbReference type="ARBA" id="ARBA00022763"/>
    </source>
</evidence>
<keyword evidence="9 13" id="KW-0238">DNA-binding</keyword>
<evidence type="ECO:0000256" key="9">
    <source>
        <dbReference type="ARBA" id="ARBA00023125"/>
    </source>
</evidence>